<keyword evidence="2" id="KW-0117">Actin capping</keyword>
<dbReference type="GO" id="GO:0016020">
    <property type="term" value="C:membrane"/>
    <property type="evidence" value="ECO:0007669"/>
    <property type="project" value="UniProtKB-ARBA"/>
</dbReference>
<dbReference type="SMART" id="SM00233">
    <property type="entry name" value="PH"/>
    <property type="match status" value="1"/>
</dbReference>
<evidence type="ECO:0000256" key="6">
    <source>
        <dbReference type="SAM" id="MobiDB-lite"/>
    </source>
</evidence>
<feature type="compositionally biased region" description="Polar residues" evidence="6">
    <location>
        <begin position="3313"/>
        <end position="3334"/>
    </location>
</feature>
<proteinExistence type="inferred from homology"/>
<keyword evidence="5" id="KW-0175">Coiled coil</keyword>
<dbReference type="Pfam" id="PF15410">
    <property type="entry name" value="PH_9"/>
    <property type="match status" value="1"/>
</dbReference>
<dbReference type="SUPFAM" id="SSF50729">
    <property type="entry name" value="PH domain-like"/>
    <property type="match status" value="1"/>
</dbReference>
<feature type="domain" description="PH" evidence="7">
    <location>
        <begin position="3074"/>
        <end position="3194"/>
    </location>
</feature>
<keyword evidence="9" id="KW-1185">Reference proteome</keyword>
<dbReference type="InterPro" id="IPR018159">
    <property type="entry name" value="Spectrin/alpha-actinin"/>
</dbReference>
<dbReference type="InterPro" id="IPR011993">
    <property type="entry name" value="PH-like_dom_sf"/>
</dbReference>
<reference evidence="9" key="1">
    <citation type="submission" date="2022-06" db="EMBL/GenBank/DDBJ databases">
        <authorList>
            <person name="Berger JAMES D."/>
            <person name="Berger JAMES D."/>
        </authorList>
    </citation>
    <scope>NUCLEOTIDE SEQUENCE [LARGE SCALE GENOMIC DNA]</scope>
</reference>
<dbReference type="InterPro" id="IPR041681">
    <property type="entry name" value="PH_9"/>
</dbReference>
<dbReference type="Gene3D" id="2.30.29.30">
    <property type="entry name" value="Pleckstrin-homology domain (PH domain)/Phosphotyrosine-binding domain (PTB)"/>
    <property type="match status" value="1"/>
</dbReference>
<evidence type="ECO:0000256" key="1">
    <source>
        <dbReference type="ARBA" id="ARBA00006826"/>
    </source>
</evidence>
<feature type="coiled-coil region" evidence="5">
    <location>
        <begin position="2342"/>
        <end position="2369"/>
    </location>
</feature>
<organism evidence="9 10">
    <name type="scientific">Trichobilharzia regenti</name>
    <name type="common">Nasal bird schistosome</name>
    <dbReference type="NCBI Taxonomy" id="157069"/>
    <lineage>
        <taxon>Eukaryota</taxon>
        <taxon>Metazoa</taxon>
        <taxon>Spiralia</taxon>
        <taxon>Lophotrochozoa</taxon>
        <taxon>Platyhelminthes</taxon>
        <taxon>Trematoda</taxon>
        <taxon>Digenea</taxon>
        <taxon>Strigeidida</taxon>
        <taxon>Schistosomatoidea</taxon>
        <taxon>Schistosomatidae</taxon>
        <taxon>Trichobilharzia</taxon>
    </lineage>
</organism>
<dbReference type="Gene3D" id="1.20.58.60">
    <property type="match status" value="8"/>
</dbReference>
<accession>A0AA85JBX0</accession>
<keyword evidence="3" id="KW-0677">Repeat</keyword>
<evidence type="ECO:0000313" key="10">
    <source>
        <dbReference type="WBParaSite" id="TREG1_14080.1"/>
    </source>
</evidence>
<dbReference type="PROSITE" id="PS50021">
    <property type="entry name" value="CH"/>
    <property type="match status" value="2"/>
</dbReference>
<feature type="domain" description="Calponin-homology (CH)" evidence="8">
    <location>
        <begin position="193"/>
        <end position="300"/>
    </location>
</feature>
<evidence type="ECO:0000256" key="5">
    <source>
        <dbReference type="SAM" id="Coils"/>
    </source>
</evidence>
<feature type="domain" description="Calponin-homology (CH)" evidence="8">
    <location>
        <begin position="67"/>
        <end position="177"/>
    </location>
</feature>
<sequence>MDLNLYEKSRIKNRSHERDLIQKSLFTNWINAQLDGVYPSEFLTYLSYPNDPHNNWTCYSGSFNTSMPRSPSLHTWQSSPCTHRSHSTGHAYLVKELYNDLRDGRILLRLLELLSGRHFARTNHSHMRIHQLENINRALDFLSEEGAHLENVGAQDIVDGNPRLTLGLIWTIILHYQVQDIIVKESDETGEVRHAKDALLLWCQLKTAGYPQVEIVDFTKSWRDSLAFAALLHRHYPNLIDFDEIRCIENSQVRLEIIFQQAYLHLGIPILIESKDFIQTCWLEERCVLTLVATWYRCLTTSHSAQLSCERVTKVIQQSLAISHRIFEYMKQTKRWLKWCSVNNKLLNQLLVKLNATDAIRNELDVKQELQNLLSWRQKEKAEKMSDLVQLETLLSEIHTSQLAASHRLFKPPNGLHLNDLEESWKSLTIVEHNCHLAIIDELLRRENLEILGQKYERKTELCLTWLQENIQIIRIASSTEDMKFLEHMNSLENYFINICSKQFDAVYQFPQNELITYRHQITSSRHKHAALISDTETYVNLKLQRLCELSSILTSSINYSLRDKYKKQWNMILEGNRKLQDKLNSRENYLKLCQEWLDLLLQLNDQLQKFGIKMLQLKHLTEVNRTNSVDTCLDQIQMDMNQLVIWIESVKDLLNNITSSENRHIDDSESDATPRTHLQMNVVNSLNYIERYRSNLEKNLWETSQWNVAVKNVYRLLNEINEELLWIKDQENSIEPPNFNKNELAEHFSCVSITTHQLQSKSRLLDAELQSRYKVNYFHHSFLVSNQSLCKHLQQVISQINPADFYQLSIDDINSLSIIHSTQLLEKSQEYPEKMINELNKCVLIKIYEDILKCMQELYTQSDNSNNSNDQNSSPNTSDTCEEIRCKERQTKTIEFVGLLQRYWSKLLESIKVIQNKLLQHNHYLNVLHSLVLANMKIEETSLRICETYNSVNITLMLANKTGNVEEFEEDKQSQKESQMGTLLKEPFDMLNAHTALTVDKEVVINSTLRQMDHIIEQLKLFPKHLIRLRKEVSIFLVSKSVLNENDYAEYLRLETKLNNLSTHRQQRKEIRFQSAHKVDDDQGEDKSTSYSDNVSVTGAQTISSSFEDEVVPVIHKWSIEEEEEIKDERQEEKDDTQTEKPIEQGETINIKKDDGQDVSFTNESVENIAVFTSALSKSSCEELREDNDSDEYFENDFKTPLNSPEAHELSILLLPHISTIAYYLLNRLDFIHMNLKDYVEDCLRQRDILEIQRNVLRLVDNVTSLESWIEEKEKILLTFNPIIYPSVKFIQSLPKPCPIVVTKEIIQSISQLSVQAYRFKTFENELKSHANLRLSEIGMLDQGLCDTFSKLDKEKDMDILHFIKATIKINSPGDEYDVDEDNEDEDEEEGSESRDEFSQETHEEIHFEDSNKQEEEESPHEKKTATYDAYEDEEADDEEVEEEEEQRQQQRHRRNKIDIFRSKYSKLLDHVTKRWQRLKILIEARHERFELAATLSTFHTLFQSTKEWIIRKRELLISTDDLGTDLNSVMQLQRRLMGWERDFIALQGEVEHLNVEGEKLAKELIDEAPQRRDLYLISGELYASKEVGELIKELNKEWESLQLELRNRQDKLLASAELQQFFQGLDDNQLWLRNIEISVATHQLPQSVEEAKIELDLHKELGEQILARKEEFADLISYGRCITAGETDIHYVQLDQRLDRLENGWSELMQMWTYQQKLLQQDVKIQTFFRDAHSFETLLSTQENKLMSYQLIKQKDTTTILSSLEPQNEIVQCLIKAEETLNYLCDTGNQLVFERVYSMDKIQNKIFFMKNRYTKLLNEAREQVDSTKDMIALREELQQIQILQEWLTEKKEITEEWDETGVLSKKDSLIPYRVFVSRQYAQHRQMENELEFNNERVKQVFQAVVNTIVQYPRIADQLSEALGNLMALWENLRKSMRERGAYMVQLHRGIIFEDGCNELNRWLDKFFLKILTRRPPDSFIKFQEEHTEQDPLVLIENLLEYLTDECGLNLIDETESVGKILEDLLQNRYMQRSWTKKANEPVCISMNEANLHLNKITEHLNELDLKKKLLAELYEHSKVLSTLDSQMKKSEIDLKIQRLIRKFWKIQIFIHQHAEELKAQKHIYQLYRDLEDERIWTHEKLLLANDTYIGRSLFAVNQLIRQHRLLVNEVANRTKRTEITLQESDKIITRFQSVFQEISNNSFTSGQHSTRKTTSEKRTGEDTSECAEIELLTDTGIHYRIPRKILNDLYTTANEFRHDLKNLDNRLTRRTDRLNIGYQCFMHLTEFAELRGWLQECEDLLLLESRASRDTITAKTELRKHANIEFRVNNLLANCVREFNDKSLKLLNEFTERKEKLKNQLELIKTNESLEQGVKHYSQSTVSHTAIDELKGSSTENLVSRRKLRGQIKQIRKRVQVIQSIQQIMDRQYASLIDVCVQKRQRLEEILALNIVYEEVSDLKNWLNQQILMASSTYTGRNLNECVRIINQFVNFGGNLLGESFARFVEVELRSLDPIASSEYTMNISDQFVQSPGFAAERIERVMNMCRCLICTKHSDSPRIAFWQDILSETWADLRELINSRVKLLVTAAHRFVFVTRCSETLKLVQEKSDQLCQSIGKDVQVICKQLSLLSAFEQDVQALEPLVKWVENAADCLLPLYSGQWVKRLRQPRDNLLSVWHQLKERTKLRRIRLKRAIALYRWISNLDVLFNWIQQCQKELERIEMDIWNVNSQATIRKADNITTENIKYAIGQTLQLQAELNARQDKVMSCLDEGKRLNIAFKQPSGKYFKSEYQQHHQADELKPQSATLCTMQTEEESNTSIEEKQRPTASSLTVDATTEKDVSSKLSSIRPEYSDYHLKSVRIDEKHDQKSDTSSLSQSTLQNYDHVEDENDEIIQDLQARMTQLLTSWYNLHKKWYQICRRLELQLSINEFASVADSLEIWLSLHSSEVETSETGDSIKETLTLIDRLEILERNLLPQKERYEKVKQLTKFEIIDIEENMLNQPISCVNISRSSDTDELETFLKYYGLKRGEELDENLDIVRKMGRIDDGFQDGVELDAISNGAMEGESISIETFGDYLMRKHEWINHNCKSRDRSWYELYMVLNMSVRQLLAYKTKSDYNESNPESNTFRGEMGLLIGPNLLTANETLDYTKRPNTFRVTVTSTGAQYLFQAPNSEIMSKWITSIQNANQQKRPTSGPTMITLSRPSEELESPLVIMDIQGTPATSKKSTLTQILRSKTTQQISCIRRHSSGQDDNDVDDFVQSIESSQIRIRRFPSVRTMKALSPRQVMRWLTFKYSSISSASSTASHQTPTLLRSSTSHNIESEQSYPSVPVLRKSQTSGSLHKISRFSISKKSSKEI</sequence>
<feature type="region of interest" description="Disordered" evidence="6">
    <location>
        <begin position="3310"/>
        <end position="3364"/>
    </location>
</feature>
<evidence type="ECO:0000259" key="7">
    <source>
        <dbReference type="PROSITE" id="PS50003"/>
    </source>
</evidence>
<feature type="compositionally biased region" description="Polar residues" evidence="6">
    <location>
        <begin position="2829"/>
        <end position="2838"/>
    </location>
</feature>
<feature type="compositionally biased region" description="Basic and acidic residues" evidence="6">
    <location>
        <begin position="1128"/>
        <end position="1157"/>
    </location>
</feature>
<dbReference type="SMART" id="SM00150">
    <property type="entry name" value="SPEC"/>
    <property type="match status" value="7"/>
</dbReference>
<dbReference type="CDD" id="cd00176">
    <property type="entry name" value="SPEC"/>
    <property type="match status" value="3"/>
</dbReference>
<feature type="compositionally biased region" description="Basic and acidic residues" evidence="6">
    <location>
        <begin position="2862"/>
        <end position="2873"/>
    </location>
</feature>
<dbReference type="SUPFAM" id="SSF46966">
    <property type="entry name" value="Spectrin repeat"/>
    <property type="match status" value="10"/>
</dbReference>
<dbReference type="GO" id="GO:0051693">
    <property type="term" value="P:actin filament capping"/>
    <property type="evidence" value="ECO:0007669"/>
    <property type="project" value="UniProtKB-KW"/>
</dbReference>
<feature type="region of interest" description="Disordered" evidence="6">
    <location>
        <begin position="1123"/>
        <end position="1157"/>
    </location>
</feature>
<reference evidence="10" key="2">
    <citation type="submission" date="2023-11" db="UniProtKB">
        <authorList>
            <consortium name="WormBaseParasite"/>
        </authorList>
    </citation>
    <scope>IDENTIFICATION</scope>
</reference>
<dbReference type="GO" id="GO:0003779">
    <property type="term" value="F:actin binding"/>
    <property type="evidence" value="ECO:0007669"/>
    <property type="project" value="UniProtKB-KW"/>
</dbReference>
<keyword evidence="4" id="KW-0009">Actin-binding</keyword>
<protein>
    <recommendedName>
        <fullName evidence="11">Calponin-homology (CH) domain-containing protein</fullName>
    </recommendedName>
</protein>
<feature type="region of interest" description="Disordered" evidence="6">
    <location>
        <begin position="1071"/>
        <end position="1096"/>
    </location>
</feature>
<dbReference type="InterPro" id="IPR036872">
    <property type="entry name" value="CH_dom_sf"/>
</dbReference>
<evidence type="ECO:0000313" key="9">
    <source>
        <dbReference type="Proteomes" id="UP000050795"/>
    </source>
</evidence>
<feature type="compositionally biased region" description="Acidic residues" evidence="6">
    <location>
        <begin position="1431"/>
        <end position="1447"/>
    </location>
</feature>
<evidence type="ECO:0000256" key="3">
    <source>
        <dbReference type="ARBA" id="ARBA00022737"/>
    </source>
</evidence>
<feature type="compositionally biased region" description="Basic and acidic residues" evidence="6">
    <location>
        <begin position="1071"/>
        <end position="1089"/>
    </location>
</feature>
<feature type="region of interest" description="Disordered" evidence="6">
    <location>
        <begin position="2204"/>
        <end position="2223"/>
    </location>
</feature>
<dbReference type="Proteomes" id="UP000050795">
    <property type="component" value="Unassembled WGS sequence"/>
</dbReference>
<dbReference type="FunFam" id="1.10.418.10:FF:000089">
    <property type="entry name" value="Spectrin beta chain"/>
    <property type="match status" value="1"/>
</dbReference>
<evidence type="ECO:0000256" key="4">
    <source>
        <dbReference type="ARBA" id="ARBA00023203"/>
    </source>
</evidence>
<feature type="region of interest" description="Disordered" evidence="6">
    <location>
        <begin position="2812"/>
        <end position="2848"/>
    </location>
</feature>
<dbReference type="SMART" id="SM00033">
    <property type="entry name" value="CH"/>
    <property type="match status" value="2"/>
</dbReference>
<dbReference type="InterPro" id="IPR001715">
    <property type="entry name" value="CH_dom"/>
</dbReference>
<dbReference type="Pfam" id="PF00307">
    <property type="entry name" value="CH"/>
    <property type="match status" value="2"/>
</dbReference>
<name>A0AA85JBX0_TRIRE</name>
<dbReference type="WBParaSite" id="TREG1_14080.1">
    <property type="protein sequence ID" value="TREG1_14080.1"/>
    <property type="gene ID" value="TREG1_14080"/>
</dbReference>
<dbReference type="PROSITE" id="PS50003">
    <property type="entry name" value="PH_DOMAIN"/>
    <property type="match status" value="1"/>
</dbReference>
<evidence type="ECO:0000256" key="2">
    <source>
        <dbReference type="ARBA" id="ARBA00022467"/>
    </source>
</evidence>
<feature type="compositionally biased region" description="Basic and acidic residues" evidence="6">
    <location>
        <begin position="1393"/>
        <end position="1427"/>
    </location>
</feature>
<dbReference type="InterPro" id="IPR002017">
    <property type="entry name" value="Spectrin_repeat"/>
</dbReference>
<dbReference type="InterPro" id="IPR001589">
    <property type="entry name" value="Actinin_actin-bd_CS"/>
</dbReference>
<dbReference type="Gene3D" id="1.10.418.10">
    <property type="entry name" value="Calponin-like domain"/>
    <property type="match status" value="2"/>
</dbReference>
<feature type="region of interest" description="Disordered" evidence="6">
    <location>
        <begin position="1374"/>
        <end position="1456"/>
    </location>
</feature>
<evidence type="ECO:0008006" key="11">
    <source>
        <dbReference type="Google" id="ProtNLM"/>
    </source>
</evidence>
<dbReference type="Pfam" id="PF00435">
    <property type="entry name" value="Spectrin"/>
    <property type="match status" value="2"/>
</dbReference>
<dbReference type="InterPro" id="IPR001849">
    <property type="entry name" value="PH_domain"/>
</dbReference>
<comment type="similarity">
    <text evidence="1">Belongs to the spectrin family.</text>
</comment>
<dbReference type="SUPFAM" id="SSF47576">
    <property type="entry name" value="Calponin-homology domain, CH-domain"/>
    <property type="match status" value="1"/>
</dbReference>
<evidence type="ECO:0000259" key="8">
    <source>
        <dbReference type="PROSITE" id="PS50021"/>
    </source>
</evidence>
<dbReference type="PROSITE" id="PS00020">
    <property type="entry name" value="ACTININ_2"/>
    <property type="match status" value="1"/>
</dbReference>
<feature type="region of interest" description="Disordered" evidence="6">
    <location>
        <begin position="2862"/>
        <end position="2882"/>
    </location>
</feature>
<feature type="compositionally biased region" description="Acidic residues" evidence="6">
    <location>
        <begin position="1376"/>
        <end position="1392"/>
    </location>
</feature>
<dbReference type="PANTHER" id="PTHR11915">
    <property type="entry name" value="SPECTRIN/FILAMIN RELATED CYTOSKELETAL PROTEIN"/>
    <property type="match status" value="1"/>
</dbReference>